<dbReference type="Proteomes" id="UP000321491">
    <property type="component" value="Unassembled WGS sequence"/>
</dbReference>
<dbReference type="AlphaFoldDB" id="A0A511UY68"/>
<reference evidence="1 2" key="1">
    <citation type="submission" date="2019-07" db="EMBL/GenBank/DDBJ databases">
        <title>Whole genome shotgun sequence of Cerasibacillus quisquiliarum NBRC 102429.</title>
        <authorList>
            <person name="Hosoyama A."/>
            <person name="Uohara A."/>
            <person name="Ohji S."/>
            <person name="Ichikawa N."/>
        </authorList>
    </citation>
    <scope>NUCLEOTIDE SEQUENCE [LARGE SCALE GENOMIC DNA]</scope>
    <source>
        <strain evidence="1 2">NBRC 102429</strain>
    </source>
</reference>
<dbReference type="EMBL" id="BJXW01000019">
    <property type="protein sequence ID" value="GEN31577.1"/>
    <property type="molecule type" value="Genomic_DNA"/>
</dbReference>
<dbReference type="InterPro" id="IPR036390">
    <property type="entry name" value="WH_DNA-bd_sf"/>
</dbReference>
<protein>
    <recommendedName>
        <fullName evidence="3">Transcriptional regulator</fullName>
    </recommendedName>
</protein>
<dbReference type="OrthoDB" id="4986073at2"/>
<gene>
    <name evidence="1" type="ORF">CQU01_18150</name>
</gene>
<proteinExistence type="predicted"/>
<comment type="caution">
    <text evidence="1">The sequence shown here is derived from an EMBL/GenBank/DDBJ whole genome shotgun (WGS) entry which is preliminary data.</text>
</comment>
<evidence type="ECO:0008006" key="3">
    <source>
        <dbReference type="Google" id="ProtNLM"/>
    </source>
</evidence>
<name>A0A511UY68_9BACI</name>
<keyword evidence="2" id="KW-1185">Reference proteome</keyword>
<dbReference type="SUPFAM" id="SSF46785">
    <property type="entry name" value="Winged helix' DNA-binding domain"/>
    <property type="match status" value="1"/>
</dbReference>
<sequence>MKLPIGLVGPNDTVRHILSVAKPYKDQIEIHTFIYRDFHEVKDIINQHQNIPIWFFSGQVPYTVAKEIKPDINAVYPQLNGSSLAKVLLEMSYKKNLPLNKISFDTLPSKEIIDFYEEHKLPSQQLKLFPYTGYRPKKELFDFHKQHFHQGKVNVCVTGIRDVYNRLVEYGIPAFRIVPSKLAIKNALEQAIQKGDILQLKSAQIAIINIALLTNRKKQTLNLSSIARQRLNLKIQEKMLDFAEKIAGSMIKQSDHKYTIFTTRGTLNQTNSQSLYHLIHQINTITNLSANIGIGYGDTVLSAEQNADIALQHSESNGENIVMIAAKDGRIKGPIDNLLEIEYQTLTKDKVLTKRLTTSGISISTFSKCLAIQQQLNKGFINAHDLAKNLHMTQRNARRILNDLEKNKLAKIIGEEMSGSRGRPRRLFKIGIVEDS</sequence>
<dbReference type="InterPro" id="IPR043128">
    <property type="entry name" value="Rev_trsase/Diguanyl_cyclase"/>
</dbReference>
<evidence type="ECO:0000313" key="2">
    <source>
        <dbReference type="Proteomes" id="UP000321491"/>
    </source>
</evidence>
<evidence type="ECO:0000313" key="1">
    <source>
        <dbReference type="EMBL" id="GEN31577.1"/>
    </source>
</evidence>
<dbReference type="RefSeq" id="WP_146937897.1">
    <property type="nucleotide sequence ID" value="NZ_BJXW01000019.1"/>
</dbReference>
<dbReference type="Gene3D" id="3.30.70.270">
    <property type="match status" value="1"/>
</dbReference>
<organism evidence="1 2">
    <name type="scientific">Cerasibacillus quisquiliarum</name>
    <dbReference type="NCBI Taxonomy" id="227865"/>
    <lineage>
        <taxon>Bacteria</taxon>
        <taxon>Bacillati</taxon>
        <taxon>Bacillota</taxon>
        <taxon>Bacilli</taxon>
        <taxon>Bacillales</taxon>
        <taxon>Bacillaceae</taxon>
        <taxon>Cerasibacillus</taxon>
    </lineage>
</organism>
<accession>A0A511UY68</accession>